<keyword evidence="5" id="KW-0560">Oxidoreductase</keyword>
<dbReference type="PANTHER" id="PTHR42973:SF39">
    <property type="entry name" value="FAD-BINDING PCMH-TYPE DOMAIN-CONTAINING PROTEIN"/>
    <property type="match status" value="1"/>
</dbReference>
<keyword evidence="3" id="KW-0285">Flavoprotein</keyword>
<dbReference type="SUPFAM" id="SSF56176">
    <property type="entry name" value="FAD-binding/transporter-associated domain-like"/>
    <property type="match status" value="1"/>
</dbReference>
<evidence type="ECO:0000259" key="6">
    <source>
        <dbReference type="PROSITE" id="PS51387"/>
    </source>
</evidence>
<dbReference type="Gene3D" id="3.30.465.10">
    <property type="match status" value="1"/>
</dbReference>
<gene>
    <name evidence="7" type="ORF">H0H81_004372</name>
</gene>
<accession>A0A9P7K5W1</accession>
<reference evidence="7" key="1">
    <citation type="submission" date="2021-02" db="EMBL/GenBank/DDBJ databases">
        <authorList>
            <person name="Nieuwenhuis M."/>
            <person name="Van De Peppel L.J.J."/>
        </authorList>
    </citation>
    <scope>NUCLEOTIDE SEQUENCE</scope>
    <source>
        <strain evidence="7">D49</strain>
    </source>
</reference>
<dbReference type="InterPro" id="IPR012951">
    <property type="entry name" value="BBE"/>
</dbReference>
<comment type="caution">
    <text evidence="7">The sequence shown here is derived from an EMBL/GenBank/DDBJ whole genome shotgun (WGS) entry which is preliminary data.</text>
</comment>
<dbReference type="InterPro" id="IPR036318">
    <property type="entry name" value="FAD-bd_PCMH-like_sf"/>
</dbReference>
<dbReference type="PROSITE" id="PS51387">
    <property type="entry name" value="FAD_PCMH"/>
    <property type="match status" value="1"/>
</dbReference>
<dbReference type="InterPro" id="IPR050416">
    <property type="entry name" value="FAD-linked_Oxidoreductase"/>
</dbReference>
<dbReference type="GO" id="GO:0016491">
    <property type="term" value="F:oxidoreductase activity"/>
    <property type="evidence" value="ECO:0007669"/>
    <property type="project" value="UniProtKB-KW"/>
</dbReference>
<evidence type="ECO:0000256" key="5">
    <source>
        <dbReference type="ARBA" id="ARBA00023002"/>
    </source>
</evidence>
<evidence type="ECO:0000256" key="4">
    <source>
        <dbReference type="ARBA" id="ARBA00022827"/>
    </source>
</evidence>
<comment type="cofactor">
    <cofactor evidence="1">
        <name>FAD</name>
        <dbReference type="ChEBI" id="CHEBI:57692"/>
    </cofactor>
</comment>
<dbReference type="AlphaFoldDB" id="A0A9P7K5W1"/>
<dbReference type="Gene3D" id="3.40.462.20">
    <property type="match status" value="1"/>
</dbReference>
<evidence type="ECO:0000313" key="7">
    <source>
        <dbReference type="EMBL" id="KAG5637499.1"/>
    </source>
</evidence>
<keyword evidence="8" id="KW-1185">Reference proteome</keyword>
<dbReference type="PANTHER" id="PTHR42973">
    <property type="entry name" value="BINDING OXIDOREDUCTASE, PUTATIVE (AFU_ORTHOLOGUE AFUA_1G17690)-RELATED"/>
    <property type="match status" value="1"/>
</dbReference>
<feature type="non-terminal residue" evidence="7">
    <location>
        <position position="460"/>
    </location>
</feature>
<name>A0A9P7K5W1_9AGAR</name>
<dbReference type="Pfam" id="PF01565">
    <property type="entry name" value="FAD_binding_4"/>
    <property type="match status" value="1"/>
</dbReference>
<dbReference type="Pfam" id="PF08031">
    <property type="entry name" value="BBE"/>
    <property type="match status" value="1"/>
</dbReference>
<feature type="domain" description="FAD-binding PCMH-type" evidence="6">
    <location>
        <begin position="4"/>
        <end position="176"/>
    </location>
</feature>
<keyword evidence="4" id="KW-0274">FAD</keyword>
<organism evidence="7 8">
    <name type="scientific">Sphagnurus paluster</name>
    <dbReference type="NCBI Taxonomy" id="117069"/>
    <lineage>
        <taxon>Eukaryota</taxon>
        <taxon>Fungi</taxon>
        <taxon>Dikarya</taxon>
        <taxon>Basidiomycota</taxon>
        <taxon>Agaricomycotina</taxon>
        <taxon>Agaricomycetes</taxon>
        <taxon>Agaricomycetidae</taxon>
        <taxon>Agaricales</taxon>
        <taxon>Tricholomatineae</taxon>
        <taxon>Lyophyllaceae</taxon>
        <taxon>Sphagnurus</taxon>
    </lineage>
</organism>
<proteinExistence type="inferred from homology"/>
<dbReference type="InterPro" id="IPR016166">
    <property type="entry name" value="FAD-bd_PCMH"/>
</dbReference>
<dbReference type="InterPro" id="IPR016169">
    <property type="entry name" value="FAD-bd_PCMH_sub2"/>
</dbReference>
<reference evidence="7" key="2">
    <citation type="submission" date="2021-10" db="EMBL/GenBank/DDBJ databases">
        <title>Phylogenomics reveals ancestral predisposition of the termite-cultivated fungus Termitomyces towards a domesticated lifestyle.</title>
        <authorList>
            <person name="Auxier B."/>
            <person name="Grum-Grzhimaylo A."/>
            <person name="Cardenas M.E."/>
            <person name="Lodge J.D."/>
            <person name="Laessoe T."/>
            <person name="Pedersen O."/>
            <person name="Smith M.E."/>
            <person name="Kuyper T.W."/>
            <person name="Franco-Molano E.A."/>
            <person name="Baroni T.J."/>
            <person name="Aanen D.K."/>
        </authorList>
    </citation>
    <scope>NUCLEOTIDE SEQUENCE</scope>
    <source>
        <strain evidence="7">D49</strain>
    </source>
</reference>
<dbReference type="OrthoDB" id="407275at2759"/>
<dbReference type="Proteomes" id="UP000717328">
    <property type="component" value="Unassembled WGS sequence"/>
</dbReference>
<evidence type="ECO:0000256" key="1">
    <source>
        <dbReference type="ARBA" id="ARBA00001974"/>
    </source>
</evidence>
<dbReference type="GO" id="GO:0071949">
    <property type="term" value="F:FAD binding"/>
    <property type="evidence" value="ECO:0007669"/>
    <property type="project" value="InterPro"/>
</dbReference>
<evidence type="ECO:0000256" key="3">
    <source>
        <dbReference type="ARBA" id="ARBA00022630"/>
    </source>
</evidence>
<evidence type="ECO:0000313" key="8">
    <source>
        <dbReference type="Proteomes" id="UP000717328"/>
    </source>
</evidence>
<comment type="similarity">
    <text evidence="2">Belongs to the oxygen-dependent FAD-linked oxidoreductase family.</text>
</comment>
<dbReference type="InterPro" id="IPR006094">
    <property type="entry name" value="Oxid_FAD_bind_N"/>
</dbReference>
<dbReference type="EMBL" id="JABCKI010005825">
    <property type="protein sequence ID" value="KAG5637499.1"/>
    <property type="molecule type" value="Genomic_DNA"/>
</dbReference>
<evidence type="ECO:0000256" key="2">
    <source>
        <dbReference type="ARBA" id="ARBA00005466"/>
    </source>
</evidence>
<sequence length="460" mass="49339">NLRFTLKPAAITFPTTPEQVSEIVKIGVSENLEVVARSGGHSYIANGLGGRDGALVVDLKNLGQIKIDSSSGIASVEAGNRLGDVASTLGAAGRAIPHGTCSYVGIGGHAAYGGFGFTSRMWGLTLDVITAVNLVLANGTITRATAESNSELFWAMRGSGGSFGIVTSYEFRTFPAPQSSTVFEYTWDLNITATAQGISAFQAFVQTNIPPEFGAEINFSKGSRSGMVSATLAGGWYGPAQGLQPVLAPFLRQMPPNPKKTLTVGSYLQSVAVLAGGSLSTKAADTHDTFYVKSLMTPQNSPMSMAAIQSLSSYLAIQGFASQTEWFVQLELYGGTNSAINAVPANATSFAHRSSTFTFQFYASSPGEVPPYPQYGFTFLDNAVKAVVSNSPPDWAYGYAHIKTFTFVLTGLRSAYINYIDDMLVDWKLRYYGDHYTRLLSLKDQYDPRNMFRFPIGIGE</sequence>
<protein>
    <recommendedName>
        <fullName evidence="6">FAD-binding PCMH-type domain-containing protein</fullName>
    </recommendedName>
</protein>